<comment type="caution">
    <text evidence="2">The sequence shown here is derived from an EMBL/GenBank/DDBJ whole genome shotgun (WGS) entry which is preliminary data.</text>
</comment>
<dbReference type="Pfam" id="PF01261">
    <property type="entry name" value="AP_endonuc_2"/>
    <property type="match status" value="1"/>
</dbReference>
<dbReference type="Gene3D" id="3.20.20.150">
    <property type="entry name" value="Divalent-metal-dependent TIM barrel enzymes"/>
    <property type="match status" value="1"/>
</dbReference>
<reference evidence="2 3" key="1">
    <citation type="submission" date="2024-01" db="EMBL/GenBank/DDBJ databases">
        <title>Sphingobacterium tenebrionis sp. nov., a novel endophyte isolated from tenebrio molitor intestines.</title>
        <authorList>
            <person name="Zhang C."/>
        </authorList>
    </citation>
    <scope>NUCLEOTIDE SEQUENCE [LARGE SCALE GENOMIC DNA]</scope>
    <source>
        <strain evidence="2 3">PU5-4</strain>
    </source>
</reference>
<protein>
    <submittedName>
        <fullName evidence="2">TIM barrel protein</fullName>
    </submittedName>
</protein>
<accession>A0ABU8I924</accession>
<sequence length="310" mass="35535">MKKISYLFVLFLGLSVFFGKVEAKTPKFPIGYALDFQKITDEKMQYIKSLGINYIELAGIGAMLDKNLQSTEVASSWASRMKEVAAILKRNKVKVWSIHMPFSVHLDISRLDEEGRLRVMEAQKNVLQVLKPVKAEIILFHPSFYLGLNERSERKAQLQKSVVYLNKEVKAIRSNMVVENMLGPSLTVNGRERPLMRTVEECLEIFQGFPKDVGLAVDFCHIAEPQHLLAAFGSRVKTLHVSNGDGTAEHHYLPCDNRGKNDWNSIFATLEKIKYKGVYMHECKYNDEKEIVDCYQHLWDAYQTSLTIKK</sequence>
<dbReference type="EMBL" id="JAYLLN010000040">
    <property type="protein sequence ID" value="MEI5985998.1"/>
    <property type="molecule type" value="Genomic_DNA"/>
</dbReference>
<dbReference type="RefSeq" id="WP_099366720.1">
    <property type="nucleotide sequence ID" value="NZ_JAYLLN010000040.1"/>
</dbReference>
<dbReference type="PANTHER" id="PTHR12110:SF53">
    <property type="entry name" value="BLR5974 PROTEIN"/>
    <property type="match status" value="1"/>
</dbReference>
<evidence type="ECO:0000313" key="2">
    <source>
        <dbReference type="EMBL" id="MEI5985998.1"/>
    </source>
</evidence>
<evidence type="ECO:0000313" key="3">
    <source>
        <dbReference type="Proteomes" id="UP001363035"/>
    </source>
</evidence>
<keyword evidence="3" id="KW-1185">Reference proteome</keyword>
<dbReference type="SUPFAM" id="SSF51658">
    <property type="entry name" value="Xylose isomerase-like"/>
    <property type="match status" value="1"/>
</dbReference>
<feature type="domain" description="Xylose isomerase-like TIM barrel" evidence="1">
    <location>
        <begin position="45"/>
        <end position="289"/>
    </location>
</feature>
<dbReference type="InterPro" id="IPR050312">
    <property type="entry name" value="IolE/XylAMocC-like"/>
</dbReference>
<dbReference type="InterPro" id="IPR013022">
    <property type="entry name" value="Xyl_isomerase-like_TIM-brl"/>
</dbReference>
<dbReference type="PANTHER" id="PTHR12110">
    <property type="entry name" value="HYDROXYPYRUVATE ISOMERASE"/>
    <property type="match status" value="1"/>
</dbReference>
<evidence type="ECO:0000259" key="1">
    <source>
        <dbReference type="Pfam" id="PF01261"/>
    </source>
</evidence>
<dbReference type="InterPro" id="IPR036237">
    <property type="entry name" value="Xyl_isomerase-like_sf"/>
</dbReference>
<proteinExistence type="predicted"/>
<name>A0ABU8I924_9SPHI</name>
<organism evidence="2 3">
    <name type="scientific">Sphingobacterium tenebrionis</name>
    <dbReference type="NCBI Taxonomy" id="3111775"/>
    <lineage>
        <taxon>Bacteria</taxon>
        <taxon>Pseudomonadati</taxon>
        <taxon>Bacteroidota</taxon>
        <taxon>Sphingobacteriia</taxon>
        <taxon>Sphingobacteriales</taxon>
        <taxon>Sphingobacteriaceae</taxon>
        <taxon>Sphingobacterium</taxon>
    </lineage>
</organism>
<gene>
    <name evidence="2" type="ORF">VJ786_13920</name>
</gene>
<dbReference type="Proteomes" id="UP001363035">
    <property type="component" value="Unassembled WGS sequence"/>
</dbReference>